<gene>
    <name evidence="4" type="ORF">B0H16DRAFT_1722813</name>
</gene>
<evidence type="ECO:0000313" key="5">
    <source>
        <dbReference type="Proteomes" id="UP001215598"/>
    </source>
</evidence>
<dbReference type="Pfam" id="PF12796">
    <property type="entry name" value="Ank_2"/>
    <property type="match status" value="1"/>
</dbReference>
<keyword evidence="2 3" id="KW-0040">ANK repeat</keyword>
<sequence length="71" mass="7722">MSLEVDNTDFNARSINNRTALHMASFNGHVGIVKFLLEKGVDVNVIDKDSNTALLNASDHGHTEVVGSQQK</sequence>
<keyword evidence="1" id="KW-0677">Repeat</keyword>
<dbReference type="AlphaFoldDB" id="A0AAD7J145"/>
<dbReference type="PANTHER" id="PTHR24126:SF14">
    <property type="entry name" value="ANK_REP_REGION DOMAIN-CONTAINING PROTEIN"/>
    <property type="match status" value="1"/>
</dbReference>
<name>A0AAD7J145_9AGAR</name>
<dbReference type="PROSITE" id="PS50088">
    <property type="entry name" value="ANK_REPEAT"/>
    <property type="match status" value="1"/>
</dbReference>
<dbReference type="SMART" id="SM00248">
    <property type="entry name" value="ANK"/>
    <property type="match status" value="1"/>
</dbReference>
<accession>A0AAD7J145</accession>
<keyword evidence="5" id="KW-1185">Reference proteome</keyword>
<comment type="caution">
    <text evidence="4">The sequence shown here is derived from an EMBL/GenBank/DDBJ whole genome shotgun (WGS) entry which is preliminary data.</text>
</comment>
<evidence type="ECO:0000256" key="3">
    <source>
        <dbReference type="PROSITE-ProRule" id="PRU00023"/>
    </source>
</evidence>
<dbReference type="PANTHER" id="PTHR24126">
    <property type="entry name" value="ANKYRIN REPEAT, PH AND SEC7 DOMAIN CONTAINING PROTEIN SECG-RELATED"/>
    <property type="match status" value="1"/>
</dbReference>
<dbReference type="EMBL" id="JARKIB010000053">
    <property type="protein sequence ID" value="KAJ7753996.1"/>
    <property type="molecule type" value="Genomic_DNA"/>
</dbReference>
<dbReference type="InterPro" id="IPR036770">
    <property type="entry name" value="Ankyrin_rpt-contain_sf"/>
</dbReference>
<evidence type="ECO:0000256" key="2">
    <source>
        <dbReference type="ARBA" id="ARBA00023043"/>
    </source>
</evidence>
<evidence type="ECO:0000313" key="4">
    <source>
        <dbReference type="EMBL" id="KAJ7753996.1"/>
    </source>
</evidence>
<dbReference type="InterPro" id="IPR002110">
    <property type="entry name" value="Ankyrin_rpt"/>
</dbReference>
<reference evidence="4" key="1">
    <citation type="submission" date="2023-03" db="EMBL/GenBank/DDBJ databases">
        <title>Massive genome expansion in bonnet fungi (Mycena s.s.) driven by repeated elements and novel gene families across ecological guilds.</title>
        <authorList>
            <consortium name="Lawrence Berkeley National Laboratory"/>
            <person name="Harder C.B."/>
            <person name="Miyauchi S."/>
            <person name="Viragh M."/>
            <person name="Kuo A."/>
            <person name="Thoen E."/>
            <person name="Andreopoulos B."/>
            <person name="Lu D."/>
            <person name="Skrede I."/>
            <person name="Drula E."/>
            <person name="Henrissat B."/>
            <person name="Morin E."/>
            <person name="Kohler A."/>
            <person name="Barry K."/>
            <person name="LaButti K."/>
            <person name="Morin E."/>
            <person name="Salamov A."/>
            <person name="Lipzen A."/>
            <person name="Mereny Z."/>
            <person name="Hegedus B."/>
            <person name="Baldrian P."/>
            <person name="Stursova M."/>
            <person name="Weitz H."/>
            <person name="Taylor A."/>
            <person name="Grigoriev I.V."/>
            <person name="Nagy L.G."/>
            <person name="Martin F."/>
            <person name="Kauserud H."/>
        </authorList>
    </citation>
    <scope>NUCLEOTIDE SEQUENCE</scope>
    <source>
        <strain evidence="4">CBHHK182m</strain>
    </source>
</reference>
<dbReference type="Proteomes" id="UP001215598">
    <property type="component" value="Unassembled WGS sequence"/>
</dbReference>
<protein>
    <submittedName>
        <fullName evidence="4">Ankyrin repeat-containing domain protein</fullName>
    </submittedName>
</protein>
<dbReference type="Gene3D" id="1.25.40.20">
    <property type="entry name" value="Ankyrin repeat-containing domain"/>
    <property type="match status" value="1"/>
</dbReference>
<dbReference type="PROSITE" id="PS50297">
    <property type="entry name" value="ANK_REP_REGION"/>
    <property type="match status" value="1"/>
</dbReference>
<organism evidence="4 5">
    <name type="scientific">Mycena metata</name>
    <dbReference type="NCBI Taxonomy" id="1033252"/>
    <lineage>
        <taxon>Eukaryota</taxon>
        <taxon>Fungi</taxon>
        <taxon>Dikarya</taxon>
        <taxon>Basidiomycota</taxon>
        <taxon>Agaricomycotina</taxon>
        <taxon>Agaricomycetes</taxon>
        <taxon>Agaricomycetidae</taxon>
        <taxon>Agaricales</taxon>
        <taxon>Marasmiineae</taxon>
        <taxon>Mycenaceae</taxon>
        <taxon>Mycena</taxon>
    </lineage>
</organism>
<proteinExistence type="predicted"/>
<dbReference type="SUPFAM" id="SSF48403">
    <property type="entry name" value="Ankyrin repeat"/>
    <property type="match status" value="1"/>
</dbReference>
<feature type="repeat" description="ANK" evidence="3">
    <location>
        <begin position="16"/>
        <end position="48"/>
    </location>
</feature>
<evidence type="ECO:0000256" key="1">
    <source>
        <dbReference type="ARBA" id="ARBA00022737"/>
    </source>
</evidence>